<comment type="caution">
    <text evidence="1">The sequence shown here is derived from an EMBL/GenBank/DDBJ whole genome shotgun (WGS) entry which is preliminary data.</text>
</comment>
<accession>A0A9E2L4S2</accession>
<reference evidence="1" key="1">
    <citation type="journal article" date="2021" name="PeerJ">
        <title>Extensive microbial diversity within the chicken gut microbiome revealed by metagenomics and culture.</title>
        <authorList>
            <person name="Gilroy R."/>
            <person name="Ravi A."/>
            <person name="Getino M."/>
            <person name="Pursley I."/>
            <person name="Horton D.L."/>
            <person name="Alikhan N.F."/>
            <person name="Baker D."/>
            <person name="Gharbi K."/>
            <person name="Hall N."/>
            <person name="Watson M."/>
            <person name="Adriaenssens E.M."/>
            <person name="Foster-Nyarko E."/>
            <person name="Jarju S."/>
            <person name="Secka A."/>
            <person name="Antonio M."/>
            <person name="Oren A."/>
            <person name="Chaudhuri R.R."/>
            <person name="La Ragione R."/>
            <person name="Hildebrand F."/>
            <person name="Pallen M.J."/>
        </authorList>
    </citation>
    <scope>NUCLEOTIDE SEQUENCE</scope>
    <source>
        <strain evidence="1">G3-2149</strain>
    </source>
</reference>
<proteinExistence type="predicted"/>
<evidence type="ECO:0008006" key="3">
    <source>
        <dbReference type="Google" id="ProtNLM"/>
    </source>
</evidence>
<evidence type="ECO:0000313" key="1">
    <source>
        <dbReference type="EMBL" id="MBU3852805.1"/>
    </source>
</evidence>
<dbReference type="Proteomes" id="UP000823865">
    <property type="component" value="Unassembled WGS sequence"/>
</dbReference>
<dbReference type="EMBL" id="JAHLFU010000056">
    <property type="protein sequence ID" value="MBU3852805.1"/>
    <property type="molecule type" value="Genomic_DNA"/>
</dbReference>
<organism evidence="1 2">
    <name type="scientific">Candidatus Paraprevotella stercoravium</name>
    <dbReference type="NCBI Taxonomy" id="2838725"/>
    <lineage>
        <taxon>Bacteria</taxon>
        <taxon>Pseudomonadati</taxon>
        <taxon>Bacteroidota</taxon>
        <taxon>Bacteroidia</taxon>
        <taxon>Bacteroidales</taxon>
        <taxon>Prevotellaceae</taxon>
        <taxon>Paraprevotella</taxon>
    </lineage>
</organism>
<dbReference type="AlphaFoldDB" id="A0A9E2L4S2"/>
<protein>
    <recommendedName>
        <fullName evidence="3">Virulence protein</fullName>
    </recommendedName>
</protein>
<reference evidence="1" key="2">
    <citation type="submission" date="2021-04" db="EMBL/GenBank/DDBJ databases">
        <authorList>
            <person name="Gilroy R."/>
        </authorList>
    </citation>
    <scope>NUCLEOTIDE SEQUENCE</scope>
    <source>
        <strain evidence="1">G3-2149</strain>
    </source>
</reference>
<evidence type="ECO:0000313" key="2">
    <source>
        <dbReference type="Proteomes" id="UP000823865"/>
    </source>
</evidence>
<gene>
    <name evidence="1" type="ORF">H9789_03065</name>
</gene>
<name>A0A9E2L4S2_9BACT</name>
<sequence length="124" mass="14233">MKREPITINESGNIIIQTINPSEIWMNEPELISFFNVIAPTFRAAVRTVYKKGTLNPRIVEKRIKQKDGCYENFYNVEMIFALAFLLDTYPADRLRKYLITKAIKGSTGSLVCIIGKNHSYLKS</sequence>